<dbReference type="SUPFAM" id="SSF53335">
    <property type="entry name" value="S-adenosyl-L-methionine-dependent methyltransferases"/>
    <property type="match status" value="1"/>
</dbReference>
<dbReference type="CDD" id="cd02440">
    <property type="entry name" value="AdoMet_MTases"/>
    <property type="match status" value="1"/>
</dbReference>
<reference evidence="2 3" key="1">
    <citation type="submission" date="2015-05" db="EMBL/GenBank/DDBJ databases">
        <title>Complete genome sequence of a sulfur-oxidizing gammaproteobacterium strain HA5.</title>
        <authorList>
            <person name="Miura A."/>
            <person name="Kojima H."/>
            <person name="Fukui M."/>
        </authorList>
    </citation>
    <scope>NUCLEOTIDE SEQUENCE [LARGE SCALE GENOMIC DNA]</scope>
    <source>
        <strain evidence="2 3">HA5</strain>
    </source>
</reference>
<keyword evidence="2" id="KW-0489">Methyltransferase</keyword>
<dbReference type="Gene3D" id="2.20.130.10">
    <property type="entry name" value="CAC2371-like domains"/>
    <property type="match status" value="1"/>
</dbReference>
<dbReference type="GO" id="GO:0008168">
    <property type="term" value="F:methyltransferase activity"/>
    <property type="evidence" value="ECO:0007669"/>
    <property type="project" value="UniProtKB-KW"/>
</dbReference>
<evidence type="ECO:0000313" key="2">
    <source>
        <dbReference type="EMBL" id="BAV33536.1"/>
    </source>
</evidence>
<dbReference type="GO" id="GO:0032259">
    <property type="term" value="P:methylation"/>
    <property type="evidence" value="ECO:0007669"/>
    <property type="project" value="UniProtKB-KW"/>
</dbReference>
<accession>A0A1B4XFH0</accession>
<sequence length="255" mass="29371">MSVFGGYAHYYDLLYRDKDYLSESIFLRNLIEKHHPNTRTILELGCGTGGHAFHLAEKDLAVHGVDISHQMLAEANKKRATLTPGMAKNIVFSHGDARNVRIDNKFDCAISLFHVLSYQTRNDDVMAAFQTAKHHLNPGGIFIFDCWYGPAVLTTLPEVRIKRFEDSMYSIIRIAEPVMHPNMNLVDVNYTVLIKDKAKETIEEQKETHSMRYFFYPEIEMLCRQNGFELVDAQEWMSGNQPGFDTWSVSFVVRR</sequence>
<proteinExistence type="predicted"/>
<dbReference type="Pfam" id="PF13649">
    <property type="entry name" value="Methyltransf_25"/>
    <property type="match status" value="1"/>
</dbReference>
<dbReference type="KEGG" id="slim:SCL_1223"/>
<dbReference type="PANTHER" id="PTHR43591">
    <property type="entry name" value="METHYLTRANSFERASE"/>
    <property type="match status" value="1"/>
</dbReference>
<keyword evidence="3" id="KW-1185">Reference proteome</keyword>
<dbReference type="Gene3D" id="3.40.50.150">
    <property type="entry name" value="Vaccinia Virus protein VP39"/>
    <property type="match status" value="1"/>
</dbReference>
<dbReference type="InterPro" id="IPR041698">
    <property type="entry name" value="Methyltransf_25"/>
</dbReference>
<dbReference type="InParanoid" id="A0A1B4XFH0"/>
<gene>
    <name evidence="2" type="ORF">SCL_1223</name>
</gene>
<organism evidence="2 3">
    <name type="scientific">Sulfuricaulis limicola</name>
    <dbReference type="NCBI Taxonomy" id="1620215"/>
    <lineage>
        <taxon>Bacteria</taxon>
        <taxon>Pseudomonadati</taxon>
        <taxon>Pseudomonadota</taxon>
        <taxon>Gammaproteobacteria</taxon>
        <taxon>Acidiferrobacterales</taxon>
        <taxon>Acidiferrobacteraceae</taxon>
        <taxon>Sulfuricaulis</taxon>
    </lineage>
</organism>
<dbReference type="InterPro" id="IPR029063">
    <property type="entry name" value="SAM-dependent_MTases_sf"/>
</dbReference>
<dbReference type="EMBL" id="AP014879">
    <property type="protein sequence ID" value="BAV33536.1"/>
    <property type="molecule type" value="Genomic_DNA"/>
</dbReference>
<protein>
    <submittedName>
        <fullName evidence="2">Methyltransferase type 11</fullName>
    </submittedName>
</protein>
<feature type="domain" description="Methyltransferase" evidence="1">
    <location>
        <begin position="41"/>
        <end position="140"/>
    </location>
</feature>
<evidence type="ECO:0000259" key="1">
    <source>
        <dbReference type="Pfam" id="PF13649"/>
    </source>
</evidence>
<dbReference type="PANTHER" id="PTHR43591:SF110">
    <property type="entry name" value="RHODANESE DOMAIN-CONTAINING PROTEIN"/>
    <property type="match status" value="1"/>
</dbReference>
<dbReference type="Proteomes" id="UP000243180">
    <property type="component" value="Chromosome"/>
</dbReference>
<dbReference type="OrthoDB" id="5800887at2"/>
<dbReference type="AlphaFoldDB" id="A0A1B4XFH0"/>
<dbReference type="RefSeq" id="WP_096360376.1">
    <property type="nucleotide sequence ID" value="NZ_AP014879.1"/>
</dbReference>
<name>A0A1B4XFH0_9GAMM</name>
<evidence type="ECO:0000313" key="3">
    <source>
        <dbReference type="Proteomes" id="UP000243180"/>
    </source>
</evidence>
<keyword evidence="2" id="KW-0808">Transferase</keyword>